<dbReference type="AlphaFoldDB" id="A0A451D3J0"/>
<organism evidence="5 6">
    <name type="scientific">Candidatus Erwinia haradaeae</name>
    <dbReference type="NCBI Taxonomy" id="1922217"/>
    <lineage>
        <taxon>Bacteria</taxon>
        <taxon>Pseudomonadati</taxon>
        <taxon>Pseudomonadota</taxon>
        <taxon>Gammaproteobacteria</taxon>
        <taxon>Enterobacterales</taxon>
        <taxon>Erwiniaceae</taxon>
        <taxon>Erwinia</taxon>
    </lineage>
</organism>
<feature type="binding site" evidence="4">
    <location>
        <position position="101"/>
    </location>
    <ligand>
        <name>a divalent metal cation</name>
        <dbReference type="ChEBI" id="CHEBI:60240"/>
        <label>1</label>
    </ligand>
</feature>
<feature type="binding site" evidence="4">
    <location>
        <position position="221"/>
    </location>
    <ligand>
        <name>a divalent metal cation</name>
        <dbReference type="ChEBI" id="CHEBI:60240"/>
        <label>1</label>
    </ligand>
</feature>
<dbReference type="GO" id="GO:0016787">
    <property type="term" value="F:hydrolase activity"/>
    <property type="evidence" value="ECO:0007669"/>
    <property type="project" value="UniProtKB-KW"/>
</dbReference>
<feature type="binding site" evidence="4">
    <location>
        <position position="217"/>
    </location>
    <ligand>
        <name>a divalent metal cation</name>
        <dbReference type="ChEBI" id="CHEBI:60240"/>
        <label>1</label>
    </ligand>
</feature>
<accession>A0A451D3J0</accession>
<feature type="binding site" evidence="4">
    <location>
        <position position="63"/>
    </location>
    <ligand>
        <name>a divalent metal cation</name>
        <dbReference type="ChEBI" id="CHEBI:60240"/>
        <label>1</label>
    </ligand>
</feature>
<name>A0A451D3J0_9GAMM</name>
<reference evidence="5 6" key="1">
    <citation type="submission" date="2019-02" db="EMBL/GenBank/DDBJ databases">
        <authorList>
            <person name="Manzano-Marin A."/>
            <person name="Manzano-Marin A."/>
        </authorList>
    </citation>
    <scope>NUCLEOTIDE SEQUENCE [LARGE SCALE GENOMIC DNA]</scope>
    <source>
        <strain evidence="5 6">ErCicuneomaculata</strain>
    </source>
</reference>
<dbReference type="GO" id="GO:0046872">
    <property type="term" value="F:metal ion binding"/>
    <property type="evidence" value="ECO:0007669"/>
    <property type="project" value="UniProtKB-KW"/>
</dbReference>
<evidence type="ECO:0000256" key="1">
    <source>
        <dbReference type="ARBA" id="ARBA00006964"/>
    </source>
</evidence>
<proteinExistence type="inferred from homology"/>
<dbReference type="Gene3D" id="3.40.1390.30">
    <property type="entry name" value="NIF3 (NGG1p interacting factor 3)-like"/>
    <property type="match status" value="2"/>
</dbReference>
<dbReference type="NCBIfam" id="TIGR00486">
    <property type="entry name" value="YbgI_SA1388"/>
    <property type="match status" value="1"/>
</dbReference>
<keyword evidence="5" id="KW-0378">Hydrolase</keyword>
<dbReference type="PANTHER" id="PTHR13799:SF14">
    <property type="entry name" value="GTP CYCLOHYDROLASE 1 TYPE 2 HOMOLOG"/>
    <property type="match status" value="1"/>
</dbReference>
<dbReference type="PANTHER" id="PTHR13799">
    <property type="entry name" value="NGG1 INTERACTING FACTOR 3"/>
    <property type="match status" value="1"/>
</dbReference>
<dbReference type="FunFam" id="3.40.1390.30:FF:000002">
    <property type="entry name" value="Nif3-like dinuclear metal center protein"/>
    <property type="match status" value="1"/>
</dbReference>
<feature type="binding site" evidence="4">
    <location>
        <position position="64"/>
    </location>
    <ligand>
        <name>a divalent metal cation</name>
        <dbReference type="ChEBI" id="CHEBI:60240"/>
        <label>2</label>
    </ligand>
</feature>
<evidence type="ECO:0000313" key="6">
    <source>
        <dbReference type="Proteomes" id="UP000294412"/>
    </source>
</evidence>
<dbReference type="InterPro" id="IPR036069">
    <property type="entry name" value="DUF34/NIF3_sf"/>
</dbReference>
<protein>
    <recommendedName>
        <fullName evidence="2">GTP cyclohydrolase 1 type 2 homolog</fullName>
    </recommendedName>
</protein>
<evidence type="ECO:0000256" key="3">
    <source>
        <dbReference type="ARBA" id="ARBA00022723"/>
    </source>
</evidence>
<dbReference type="SUPFAM" id="SSF102705">
    <property type="entry name" value="NIF3 (NGG1p interacting factor 3)-like"/>
    <property type="match status" value="1"/>
</dbReference>
<comment type="similarity">
    <text evidence="1">Belongs to the GTP cyclohydrolase I type 2/NIF3 family.</text>
</comment>
<dbReference type="InterPro" id="IPR002678">
    <property type="entry name" value="DUF34/NIF3"/>
</dbReference>
<dbReference type="EMBL" id="LR217703">
    <property type="protein sequence ID" value="VFP80252.1"/>
    <property type="molecule type" value="Genomic_DNA"/>
</dbReference>
<gene>
    <name evidence="5" type="primary">ybgI</name>
    <name evidence="5" type="ORF">ERCICUMA2628_621</name>
</gene>
<evidence type="ECO:0000256" key="2">
    <source>
        <dbReference type="ARBA" id="ARBA00022112"/>
    </source>
</evidence>
<evidence type="ECO:0000313" key="5">
    <source>
        <dbReference type="EMBL" id="VFP80252.1"/>
    </source>
</evidence>
<evidence type="ECO:0000256" key="4">
    <source>
        <dbReference type="PIRSR" id="PIRSR602678-1"/>
    </source>
</evidence>
<sequence length="249" mass="28103">MYNSELENQVNQLLKSSSCSDSMQNGLQVEGRRKIEKVITGVTACYDLLYEAAYTNTDAVVVHHGYFWEKECPFIKGMKKQRLKILLENDINLFAWHLPLDIHPTLGNNVKLAELLDIKIKGEVVKPYVLWGELRQPLDAYSLKQKISMILGREPLHCFAANAPALIKCLAWCSGRGQMFIDAAATFGVDAFISGEVSEQTIHSTREQRLHFFAAGHHATERAGVKALGEWLAKQYNLNVRFVDIENPV</sequence>
<keyword evidence="3 4" id="KW-0479">Metal-binding</keyword>
<dbReference type="GO" id="GO:0005737">
    <property type="term" value="C:cytoplasm"/>
    <property type="evidence" value="ECO:0007669"/>
    <property type="project" value="TreeGrafter"/>
</dbReference>
<dbReference type="RefSeq" id="WP_157993867.1">
    <property type="nucleotide sequence ID" value="NZ_LR217703.1"/>
</dbReference>
<dbReference type="Proteomes" id="UP000294412">
    <property type="component" value="Chromosome"/>
</dbReference>
<dbReference type="OrthoDB" id="9800881at2"/>
<dbReference type="Pfam" id="PF01784">
    <property type="entry name" value="DUF34_NIF3"/>
    <property type="match status" value="1"/>
</dbReference>